<dbReference type="InterPro" id="IPR000555">
    <property type="entry name" value="JAMM/MPN+_dom"/>
</dbReference>
<dbReference type="GO" id="GO:0008180">
    <property type="term" value="C:COP9 signalosome"/>
    <property type="evidence" value="ECO:0007669"/>
    <property type="project" value="UniProtKB-UniRule"/>
</dbReference>
<dbReference type="PANTHER" id="PTHR10540">
    <property type="entry name" value="EUKARYOTIC TRANSLATION INITIATION FACTOR 3 SUBUNIT F-RELATED"/>
    <property type="match status" value="1"/>
</dbReference>
<dbReference type="GO" id="GO:0008237">
    <property type="term" value="F:metallopeptidase activity"/>
    <property type="evidence" value="ECO:0007669"/>
    <property type="project" value="InterPro"/>
</dbReference>
<evidence type="ECO:0000256" key="4">
    <source>
        <dbReference type="ARBA" id="ARBA00022790"/>
    </source>
</evidence>
<comment type="caution">
    <text evidence="8">The sequence shown here is derived from an EMBL/GenBank/DDBJ whole genome shotgun (WGS) entry which is preliminary data.</text>
</comment>
<dbReference type="PANTHER" id="PTHR10540:SF8">
    <property type="entry name" value="COP9 SIGNALOSOME COMPLEX SUBUNIT 6"/>
    <property type="match status" value="1"/>
</dbReference>
<evidence type="ECO:0000256" key="1">
    <source>
        <dbReference type="ARBA" id="ARBA00010893"/>
    </source>
</evidence>
<dbReference type="GO" id="GO:0000338">
    <property type="term" value="P:protein deneddylation"/>
    <property type="evidence" value="ECO:0007669"/>
    <property type="project" value="InterPro"/>
</dbReference>
<dbReference type="Proteomes" id="UP000887013">
    <property type="component" value="Unassembled WGS sequence"/>
</dbReference>
<evidence type="ECO:0000259" key="7">
    <source>
        <dbReference type="PROSITE" id="PS50249"/>
    </source>
</evidence>
<dbReference type="OrthoDB" id="1378at2759"/>
<evidence type="ECO:0000313" key="8">
    <source>
        <dbReference type="EMBL" id="GFU22444.1"/>
    </source>
</evidence>
<sequence>MKNFLQSKIVCQSAVNMSMEVDETPKNVLSAPGTTGSVTISLHPLVIMNVSEHWTRVKSQEGTPLQVIGALIGKQQGRNIEIMNSFELVFDRIEGDIIIDKDYYTTKEQQFKQVFSDLDLIGWYTTGDAVNESDIKIHKQICEIYESPVFLKLNPQGRHTELPVSVYESVIDLVSGEATMLFVELLYTLATEEAERIGLDHMARMSTNESGESSLVSGEATMLFVELLYTLATEEAERIGLDHMARMSTNESGESSLVAEQLQAQHSAIKMLHSRVHLILDYVRAVKEGKVAPNHEILREAYSLCHRLPVISSETFKQEYFNQCNDVGLMTYLGTLTKGCNTINQYVNKFNILYDRQGMGRRMKGFFF</sequence>
<dbReference type="GO" id="GO:0005737">
    <property type="term" value="C:cytoplasm"/>
    <property type="evidence" value="ECO:0007669"/>
    <property type="project" value="UniProtKB-SubCell"/>
</dbReference>
<evidence type="ECO:0000256" key="6">
    <source>
        <dbReference type="RuleBase" id="RU367006"/>
    </source>
</evidence>
<dbReference type="SMART" id="SM00232">
    <property type="entry name" value="JAB_MPN"/>
    <property type="match status" value="1"/>
</dbReference>
<feature type="domain" description="MPN" evidence="7">
    <location>
        <begin position="40"/>
        <end position="173"/>
    </location>
</feature>
<keyword evidence="3 6" id="KW-0963">Cytoplasm</keyword>
<comment type="subcellular location">
    <subcellularLocation>
        <location evidence="6">Cytoplasm</location>
    </subcellularLocation>
    <subcellularLocation>
        <location evidence="6">Nucleus</location>
    </subcellularLocation>
</comment>
<organism evidence="8 9">
    <name type="scientific">Nephila pilipes</name>
    <name type="common">Giant wood spider</name>
    <name type="synonym">Nephila maculata</name>
    <dbReference type="NCBI Taxonomy" id="299642"/>
    <lineage>
        <taxon>Eukaryota</taxon>
        <taxon>Metazoa</taxon>
        <taxon>Ecdysozoa</taxon>
        <taxon>Arthropoda</taxon>
        <taxon>Chelicerata</taxon>
        <taxon>Arachnida</taxon>
        <taxon>Araneae</taxon>
        <taxon>Araneomorphae</taxon>
        <taxon>Entelegynae</taxon>
        <taxon>Araneoidea</taxon>
        <taxon>Nephilidae</taxon>
        <taxon>Nephila</taxon>
    </lineage>
</organism>
<dbReference type="PROSITE" id="PS50249">
    <property type="entry name" value="MPN"/>
    <property type="match status" value="1"/>
</dbReference>
<evidence type="ECO:0000256" key="3">
    <source>
        <dbReference type="ARBA" id="ARBA00022490"/>
    </source>
</evidence>
<comment type="function">
    <text evidence="6">Component of the COP9 signalosome complex (CSN), a complex involved in various cellular and developmental processes.</text>
</comment>
<dbReference type="InterPro" id="IPR033859">
    <property type="entry name" value="MPN_CSN6"/>
</dbReference>
<protein>
    <recommendedName>
        <fullName evidence="2 6">COP9 signalosome complex subunit 6</fullName>
    </recommendedName>
</protein>
<name>A0A8X6QMK2_NEPPI</name>
<keyword evidence="4 6" id="KW-0736">Signalosome</keyword>
<accession>A0A8X6QMK2</accession>
<evidence type="ECO:0000313" key="9">
    <source>
        <dbReference type="Proteomes" id="UP000887013"/>
    </source>
</evidence>
<dbReference type="FunFam" id="3.40.140.10:FF:000017">
    <property type="entry name" value="COP9 signalosome complex subunit 6"/>
    <property type="match status" value="1"/>
</dbReference>
<keyword evidence="9" id="KW-1185">Reference proteome</keyword>
<keyword evidence="5 6" id="KW-0539">Nucleus</keyword>
<dbReference type="Pfam" id="PF13012">
    <property type="entry name" value="MitMem_reg"/>
    <property type="match status" value="1"/>
</dbReference>
<dbReference type="CDD" id="cd08063">
    <property type="entry name" value="MPN_CSN6"/>
    <property type="match status" value="1"/>
</dbReference>
<dbReference type="AlphaFoldDB" id="A0A8X6QMK2"/>
<dbReference type="InterPro" id="IPR024969">
    <property type="entry name" value="EIF3F/CSN6-like_C"/>
</dbReference>
<evidence type="ECO:0000256" key="2">
    <source>
        <dbReference type="ARBA" id="ARBA00014871"/>
    </source>
</evidence>
<dbReference type="Pfam" id="PF01398">
    <property type="entry name" value="JAB"/>
    <property type="match status" value="1"/>
</dbReference>
<proteinExistence type="inferred from homology"/>
<dbReference type="EMBL" id="BMAW01081017">
    <property type="protein sequence ID" value="GFU22444.1"/>
    <property type="molecule type" value="Genomic_DNA"/>
</dbReference>
<dbReference type="InterPro" id="IPR037518">
    <property type="entry name" value="MPN"/>
</dbReference>
<comment type="similarity">
    <text evidence="1 6">Belongs to the peptidase M67A family. CSN6 subfamily.</text>
</comment>
<reference evidence="8" key="1">
    <citation type="submission" date="2020-08" db="EMBL/GenBank/DDBJ databases">
        <title>Multicomponent nature underlies the extraordinary mechanical properties of spider dragline silk.</title>
        <authorList>
            <person name="Kono N."/>
            <person name="Nakamura H."/>
            <person name="Mori M."/>
            <person name="Yoshida Y."/>
            <person name="Ohtoshi R."/>
            <person name="Malay A.D."/>
            <person name="Moran D.A.P."/>
            <person name="Tomita M."/>
            <person name="Numata K."/>
            <person name="Arakawa K."/>
        </authorList>
    </citation>
    <scope>NUCLEOTIDE SEQUENCE</scope>
</reference>
<dbReference type="Gene3D" id="3.40.140.10">
    <property type="entry name" value="Cytidine Deaminase, domain 2"/>
    <property type="match status" value="2"/>
</dbReference>
<gene>
    <name evidence="8" type="primary">COPS6</name>
    <name evidence="8" type="ORF">NPIL_569794</name>
</gene>
<evidence type="ECO:0000256" key="5">
    <source>
        <dbReference type="ARBA" id="ARBA00023242"/>
    </source>
</evidence>